<dbReference type="NCBIfam" id="TIGR00396">
    <property type="entry name" value="leuS_bact"/>
    <property type="match status" value="1"/>
</dbReference>
<dbReference type="Pfam" id="PF13603">
    <property type="entry name" value="tRNA-synt_1_2"/>
    <property type="match status" value="1"/>
</dbReference>
<dbReference type="Pfam" id="PF08264">
    <property type="entry name" value="Anticodon_1"/>
    <property type="match status" value="1"/>
</dbReference>
<dbReference type="Pfam" id="PF11571">
    <property type="entry name" value="Med27"/>
    <property type="match status" value="1"/>
</dbReference>
<evidence type="ECO:0000313" key="23">
    <source>
        <dbReference type="Proteomes" id="UP000684084"/>
    </source>
</evidence>
<dbReference type="Pfam" id="PF09334">
    <property type="entry name" value="tRNA-synt_1g"/>
    <property type="match status" value="1"/>
</dbReference>
<evidence type="ECO:0000313" key="22">
    <source>
        <dbReference type="EMBL" id="CAB5394180.1"/>
    </source>
</evidence>
<sequence>MNAKEKKEFELKKSMEMKAKIEKLDNMIKMINEITATFNNICDHLSETWKPQEQEVSRMNLAKNEETTLPLPTYDPDYIEKMNDKIMNKMEEFSQLLKLSSVDLEHAQKVEEEWNANQNNQKKPYIKYNPKDEEKIIVDLKEVMQKTSQQVTNTFSKDYKTYFKKCKNEEQRIITELPFLNRTKLYDARQIDRTIDNWLAEAKQKSCKVEIDKTDSDNSGRVSTFTVLVNNFLKVYISLKYNDIDGSSLTISRIAFFGCHEKKAILETSDSLEYQRITQLATAKLNELDPINPIPDLLDWIYSYHDLTSKPCKICDRLLNYDSFNYKYLPPILRFYSEQKNLDLLAIERKWRERWKQLKNRPKNQENKQKFYILAMFPYPSGMLHMGHVRVYTISDTISRFRKMLGHEVIHPMGWDAFGLPAENAAIEHGIHPVDWTVSNIKAMKMQMEKILTDFDWDRELSTCNSDYYKWTQYLFLKLYKNGLAYQKEAVVNWDPIDQTVLANEQVDGEGRSWRSGAKVELRKLKQWFFKITDFAEPLLKDLDKLNEWPDRVKQMQRYWIGKSEGAEFDFIVNLNRKYRETTFLIKVFTSRPDTIFGVRYLAISTDHALVSKDFLQSDVYSKVLKLAEEMKQYLIGANEKKKSTKGINTGLYATHPITGATIPIYVASYVVSDYGTGAVMGVPAHDQRDWNFTKANRIVDEKDIRRVVKPYSAKFIEECEVYTSYGILTSDCGQYAGMSSENAINAIVNDAEKRGYGRSAVQYRLRDWLISRQRYWGAPIPMIHCSRCNVVPVPESELPVILPTNISLTGRGGSPLKYVKDWLNTKCPKCHGPAERDTDTMDTFVDSSWYFMRYTDPNNILLPFSHDKASKYLPIDVYVGGVEHAILHLLYSRFFTKFLYKLGMYKPIHNNTQGRDEPFRQLVTQGMVHAKTFKDPLTGRFLKPEEVDLSNPNEPIQKSTRLAPEISFEKMSKSKYNGIDPEITIEKYGADATRLHMLYKAPVSEILEWEDSSIVGMQRWILRVWRLVESIANFPRQSDDLILNMSMMSNEEKETYRLINFTIKELTTIFYDTYSFNTAVSYLIKLTNHLTSISPNVNMSRPVYIYGVKCLVKMMAPMAPSLGEEFWEVLNKGRGTRTIFEESWPKVDNKGLSVEEVTCVVQINGKMRFSLQVPSSILKDNLMVEMLIRKSNNGQKWIEENQTGKKIKRVIHANGGKIVNFVFENNQRKE</sequence>
<dbReference type="EC" id="6.1.1.4" evidence="6"/>
<dbReference type="Pfam" id="PF00133">
    <property type="entry name" value="tRNA-synt_1"/>
    <property type="match status" value="2"/>
</dbReference>
<dbReference type="GO" id="GO:0004823">
    <property type="term" value="F:leucine-tRNA ligase activity"/>
    <property type="evidence" value="ECO:0007669"/>
    <property type="project" value="UniProtKB-EC"/>
</dbReference>
<evidence type="ECO:0000256" key="16">
    <source>
        <dbReference type="ARBA" id="ARBA00047469"/>
    </source>
</evidence>
<keyword evidence="12 17" id="KW-0030">Aminoacyl-tRNA synthetase</keyword>
<organism evidence="22 23">
    <name type="scientific">Rhizophagus irregularis</name>
    <dbReference type="NCBI Taxonomy" id="588596"/>
    <lineage>
        <taxon>Eukaryota</taxon>
        <taxon>Fungi</taxon>
        <taxon>Fungi incertae sedis</taxon>
        <taxon>Mucoromycota</taxon>
        <taxon>Glomeromycotina</taxon>
        <taxon>Glomeromycetes</taxon>
        <taxon>Glomerales</taxon>
        <taxon>Glomeraceae</taxon>
        <taxon>Rhizophagus</taxon>
    </lineage>
</organism>
<dbReference type="FunFam" id="3.40.50.620:FF:000100">
    <property type="entry name" value="probable leucine--tRNA ligase, mitochondrial"/>
    <property type="match status" value="1"/>
</dbReference>
<dbReference type="VEuPathDB" id="FungiDB:RhiirFUN_020460"/>
<keyword evidence="10 17" id="KW-0648">Protein biosynthesis</keyword>
<comment type="similarity">
    <text evidence="5">Belongs to the Mediator complex subunit 27 family.</text>
</comment>
<dbReference type="SUPFAM" id="SSF47323">
    <property type="entry name" value="Anticodon-binding domain of a subclass of class I aminoacyl-tRNA synthetases"/>
    <property type="match status" value="1"/>
</dbReference>
<feature type="domain" description="Aminoacyl-tRNA synthetase class Ia" evidence="18">
    <location>
        <begin position="970"/>
        <end position="1006"/>
    </location>
</feature>
<dbReference type="InterPro" id="IPR009008">
    <property type="entry name" value="Val/Leu/Ile-tRNA-synth_edit"/>
</dbReference>
<gene>
    <name evidence="22" type="ORF">CHRIB12_LOCUS23203</name>
</gene>
<feature type="domain" description="Aminoacyl-tRNA synthetase class Ia" evidence="18">
    <location>
        <begin position="766"/>
        <end position="931"/>
    </location>
</feature>
<evidence type="ECO:0000256" key="15">
    <source>
        <dbReference type="ARBA" id="ARBA00030520"/>
    </source>
</evidence>
<dbReference type="AlphaFoldDB" id="A0A916EJX1"/>
<evidence type="ECO:0000256" key="1">
    <source>
        <dbReference type="ARBA" id="ARBA00004123"/>
    </source>
</evidence>
<evidence type="ECO:0000256" key="13">
    <source>
        <dbReference type="ARBA" id="ARBA00023163"/>
    </source>
</evidence>
<dbReference type="InterPro" id="IPR014729">
    <property type="entry name" value="Rossmann-like_a/b/a_fold"/>
</dbReference>
<keyword evidence="13" id="KW-0804">Transcription</keyword>
<dbReference type="HAMAP" id="MF_00049_B">
    <property type="entry name" value="Leu_tRNA_synth_B"/>
    <property type="match status" value="1"/>
</dbReference>
<evidence type="ECO:0000256" key="17">
    <source>
        <dbReference type="RuleBase" id="RU363035"/>
    </source>
</evidence>
<dbReference type="CDD" id="cd00812">
    <property type="entry name" value="LeuRS_core"/>
    <property type="match status" value="1"/>
</dbReference>
<dbReference type="Gene3D" id="3.40.50.620">
    <property type="entry name" value="HUPs"/>
    <property type="match status" value="2"/>
</dbReference>
<feature type="domain" description="Leucyl-tRNA synthetase editing" evidence="21">
    <location>
        <begin position="558"/>
        <end position="752"/>
    </location>
</feature>
<evidence type="ECO:0000256" key="2">
    <source>
        <dbReference type="ARBA" id="ARBA00004305"/>
    </source>
</evidence>
<keyword evidence="7 17" id="KW-0436">Ligase</keyword>
<evidence type="ECO:0000256" key="14">
    <source>
        <dbReference type="ARBA" id="ARBA00023242"/>
    </source>
</evidence>
<dbReference type="PROSITE" id="PS00178">
    <property type="entry name" value="AA_TRNA_LIGASE_I"/>
    <property type="match status" value="1"/>
</dbReference>
<evidence type="ECO:0000256" key="4">
    <source>
        <dbReference type="ARBA" id="ARBA00005594"/>
    </source>
</evidence>
<reference evidence="22" key="1">
    <citation type="submission" date="2020-05" db="EMBL/GenBank/DDBJ databases">
        <authorList>
            <person name="Rincon C."/>
            <person name="Sanders R I."/>
            <person name="Robbins C."/>
            <person name="Chaturvedi A."/>
        </authorList>
    </citation>
    <scope>NUCLEOTIDE SEQUENCE</scope>
    <source>
        <strain evidence="22">CHB12</strain>
    </source>
</reference>
<accession>A0A916EJX1</accession>
<dbReference type="GO" id="GO:0006429">
    <property type="term" value="P:leucyl-tRNA aminoacylation"/>
    <property type="evidence" value="ECO:0007669"/>
    <property type="project" value="InterPro"/>
</dbReference>
<evidence type="ECO:0000256" key="3">
    <source>
        <dbReference type="ARBA" id="ARBA00004496"/>
    </source>
</evidence>
<dbReference type="GO" id="GO:0002161">
    <property type="term" value="F:aminoacyl-tRNA deacylase activity"/>
    <property type="evidence" value="ECO:0007669"/>
    <property type="project" value="InterPro"/>
</dbReference>
<dbReference type="GO" id="GO:0005524">
    <property type="term" value="F:ATP binding"/>
    <property type="evidence" value="ECO:0007669"/>
    <property type="project" value="UniProtKB-KW"/>
</dbReference>
<dbReference type="Gene3D" id="1.10.730.10">
    <property type="entry name" value="Isoleucyl-tRNA Synthetase, Domain 1"/>
    <property type="match status" value="2"/>
</dbReference>
<dbReference type="InterPro" id="IPR013155">
    <property type="entry name" value="M/V/L/I-tRNA-synth_anticd-bd"/>
</dbReference>
<dbReference type="CDD" id="cd07958">
    <property type="entry name" value="Anticodon_Ia_Leu_BEm"/>
    <property type="match status" value="1"/>
</dbReference>
<comment type="catalytic activity">
    <reaction evidence="16">
        <text>tRNA(Leu) + L-leucine + ATP = L-leucyl-tRNA(Leu) + AMP + diphosphate</text>
        <dbReference type="Rhea" id="RHEA:11688"/>
        <dbReference type="Rhea" id="RHEA-COMP:9613"/>
        <dbReference type="Rhea" id="RHEA-COMP:9622"/>
        <dbReference type="ChEBI" id="CHEBI:30616"/>
        <dbReference type="ChEBI" id="CHEBI:33019"/>
        <dbReference type="ChEBI" id="CHEBI:57427"/>
        <dbReference type="ChEBI" id="CHEBI:78442"/>
        <dbReference type="ChEBI" id="CHEBI:78494"/>
        <dbReference type="ChEBI" id="CHEBI:456215"/>
        <dbReference type="EC" id="6.1.1.4"/>
    </reaction>
</comment>
<dbReference type="InterPro" id="IPR001412">
    <property type="entry name" value="aa-tRNA-synth_I_CS"/>
</dbReference>
<evidence type="ECO:0000259" key="18">
    <source>
        <dbReference type="Pfam" id="PF00133"/>
    </source>
</evidence>
<dbReference type="OrthoDB" id="15954at2759"/>
<dbReference type="FunFam" id="1.10.730.10:FF:000002">
    <property type="entry name" value="Leucine--tRNA ligase"/>
    <property type="match status" value="1"/>
</dbReference>
<evidence type="ECO:0000256" key="6">
    <source>
        <dbReference type="ARBA" id="ARBA00013164"/>
    </source>
</evidence>
<dbReference type="PRINTS" id="PR00985">
    <property type="entry name" value="TRNASYNTHLEU"/>
</dbReference>
<dbReference type="InterPro" id="IPR021627">
    <property type="entry name" value="Mediator_Med27"/>
</dbReference>
<dbReference type="SUPFAM" id="SSF50677">
    <property type="entry name" value="ValRS/IleRS/LeuRS editing domain"/>
    <property type="match status" value="1"/>
</dbReference>
<evidence type="ECO:0000256" key="7">
    <source>
        <dbReference type="ARBA" id="ARBA00022598"/>
    </source>
</evidence>
<keyword evidence="11" id="KW-0805">Transcription regulation</keyword>
<dbReference type="FunFam" id="3.40.50.620:FF:000003">
    <property type="entry name" value="Leucine--tRNA ligase"/>
    <property type="match status" value="1"/>
</dbReference>
<dbReference type="EMBL" id="CAGKOT010000087">
    <property type="protein sequence ID" value="CAB5394180.1"/>
    <property type="molecule type" value="Genomic_DNA"/>
</dbReference>
<dbReference type="GO" id="GO:0005759">
    <property type="term" value="C:mitochondrial matrix"/>
    <property type="evidence" value="ECO:0007669"/>
    <property type="project" value="UniProtKB-SubCell"/>
</dbReference>
<feature type="domain" description="Methionyl/Valyl/Leucyl/Isoleucyl-tRNA synthetase anticodon-binding" evidence="19">
    <location>
        <begin position="1060"/>
        <end position="1178"/>
    </location>
</feature>
<dbReference type="InterPro" id="IPR002300">
    <property type="entry name" value="aa-tRNA-synth_Ia"/>
</dbReference>
<evidence type="ECO:0000259" key="19">
    <source>
        <dbReference type="Pfam" id="PF08264"/>
    </source>
</evidence>
<evidence type="ECO:0000256" key="11">
    <source>
        <dbReference type="ARBA" id="ARBA00023015"/>
    </source>
</evidence>
<dbReference type="InterPro" id="IPR002302">
    <property type="entry name" value="Leu-tRNA-ligase"/>
</dbReference>
<comment type="subcellular location">
    <subcellularLocation>
        <location evidence="3">Cytoplasm</location>
    </subcellularLocation>
    <subcellularLocation>
        <location evidence="2">Mitochondrion matrix</location>
    </subcellularLocation>
    <subcellularLocation>
        <location evidence="1">Nucleus</location>
    </subcellularLocation>
</comment>
<feature type="domain" description="Methionyl/Leucyl tRNA synthetase" evidence="20">
    <location>
        <begin position="372"/>
        <end position="510"/>
    </location>
</feature>
<protein>
    <recommendedName>
        <fullName evidence="6">leucine--tRNA ligase</fullName>
        <ecNumber evidence="6">6.1.1.4</ecNumber>
    </recommendedName>
    <alternativeName>
        <fullName evidence="15">Leucyl-tRNA synthetase</fullName>
    </alternativeName>
</protein>
<name>A0A916EJX1_9GLOM</name>
<comment type="similarity">
    <text evidence="4 17">Belongs to the class-I aminoacyl-tRNA synthetase family.</text>
</comment>
<keyword evidence="9 17" id="KW-0067">ATP-binding</keyword>
<dbReference type="InterPro" id="IPR009080">
    <property type="entry name" value="tRNAsynth_Ia_anticodon-bd"/>
</dbReference>
<dbReference type="GO" id="GO:0016592">
    <property type="term" value="C:mediator complex"/>
    <property type="evidence" value="ECO:0007669"/>
    <property type="project" value="InterPro"/>
</dbReference>
<keyword evidence="14" id="KW-0539">Nucleus</keyword>
<proteinExistence type="inferred from homology"/>
<evidence type="ECO:0000256" key="8">
    <source>
        <dbReference type="ARBA" id="ARBA00022741"/>
    </source>
</evidence>
<dbReference type="GO" id="GO:0032543">
    <property type="term" value="P:mitochondrial translation"/>
    <property type="evidence" value="ECO:0007669"/>
    <property type="project" value="TreeGrafter"/>
</dbReference>
<evidence type="ECO:0000256" key="10">
    <source>
        <dbReference type="ARBA" id="ARBA00022917"/>
    </source>
</evidence>
<comment type="caution">
    <text evidence="22">The sequence shown here is derived from an EMBL/GenBank/DDBJ whole genome shotgun (WGS) entry which is preliminary data.</text>
</comment>
<keyword evidence="8 17" id="KW-0547">Nucleotide-binding</keyword>
<dbReference type="InterPro" id="IPR025709">
    <property type="entry name" value="Leu_tRNA-synth_edit"/>
</dbReference>
<evidence type="ECO:0000259" key="21">
    <source>
        <dbReference type="Pfam" id="PF13603"/>
    </source>
</evidence>
<evidence type="ECO:0000256" key="12">
    <source>
        <dbReference type="ARBA" id="ARBA00023146"/>
    </source>
</evidence>
<evidence type="ECO:0000256" key="9">
    <source>
        <dbReference type="ARBA" id="ARBA00022840"/>
    </source>
</evidence>
<dbReference type="Proteomes" id="UP000684084">
    <property type="component" value="Unassembled WGS sequence"/>
</dbReference>
<evidence type="ECO:0000259" key="20">
    <source>
        <dbReference type="Pfam" id="PF09334"/>
    </source>
</evidence>
<dbReference type="VEuPathDB" id="FungiDB:RhiirFUN_020459"/>
<dbReference type="PANTHER" id="PTHR43740">
    <property type="entry name" value="LEUCYL-TRNA SYNTHETASE"/>
    <property type="match status" value="1"/>
</dbReference>
<dbReference type="SUPFAM" id="SSF52374">
    <property type="entry name" value="Nucleotidylyl transferase"/>
    <property type="match status" value="1"/>
</dbReference>
<dbReference type="InterPro" id="IPR015413">
    <property type="entry name" value="Methionyl/Leucyl_tRNA_Synth"/>
</dbReference>
<evidence type="ECO:0000256" key="5">
    <source>
        <dbReference type="ARBA" id="ARBA00008048"/>
    </source>
</evidence>
<dbReference type="PANTHER" id="PTHR43740:SF2">
    <property type="entry name" value="LEUCINE--TRNA LIGASE, MITOCHONDRIAL"/>
    <property type="match status" value="1"/>
</dbReference>